<dbReference type="GO" id="GO:0043130">
    <property type="term" value="F:ubiquitin binding"/>
    <property type="evidence" value="ECO:0007669"/>
    <property type="project" value="TreeGrafter"/>
</dbReference>
<dbReference type="Proteomes" id="UP000076532">
    <property type="component" value="Unassembled WGS sequence"/>
</dbReference>
<evidence type="ECO:0000259" key="1">
    <source>
        <dbReference type="PROSITE" id="PS50053"/>
    </source>
</evidence>
<dbReference type="PANTHER" id="PTHR10621:SF0">
    <property type="entry name" value="UV EXCISION REPAIR PROTEIN RAD23"/>
    <property type="match status" value="1"/>
</dbReference>
<organism evidence="2 3">
    <name type="scientific">Athelia psychrophila</name>
    <dbReference type="NCBI Taxonomy" id="1759441"/>
    <lineage>
        <taxon>Eukaryota</taxon>
        <taxon>Fungi</taxon>
        <taxon>Dikarya</taxon>
        <taxon>Basidiomycota</taxon>
        <taxon>Agaricomycotina</taxon>
        <taxon>Agaricomycetes</taxon>
        <taxon>Agaricomycetidae</taxon>
        <taxon>Atheliales</taxon>
        <taxon>Atheliaceae</taxon>
        <taxon>Athelia</taxon>
    </lineage>
</organism>
<evidence type="ECO:0000313" key="2">
    <source>
        <dbReference type="EMBL" id="KZP10612.1"/>
    </source>
</evidence>
<dbReference type="GO" id="GO:0070628">
    <property type="term" value="F:proteasome binding"/>
    <property type="evidence" value="ECO:0007669"/>
    <property type="project" value="TreeGrafter"/>
</dbReference>
<sequence length="272" mass="29532">MQTTNTVHITVRTFTGNSFHIDVDPTRTVGELKPMIVAAGKENSTKVAELEYKGHELRDSRRFDHYGLATNDVVDVVLPSQVPKISLALVREDGSGFDITVSSGITVAKLKEEIKFEEKITVRQLKLVNNQGDEDGDGVVTLLEMQDGKSISYYSLEGQKILVNGEYQCLILCSASADMSILVSVGVAVSTSSAIGILVLVDNRIEDVEGSCIGVAVRLDQTLDSFKELLLNTHCFHCAEHSLILNGLELKDDEQTLGDLGFVEGCTVDAGK</sequence>
<dbReference type="InterPro" id="IPR018247">
    <property type="entry name" value="EF_Hand_1_Ca_BS"/>
</dbReference>
<dbReference type="InterPro" id="IPR000626">
    <property type="entry name" value="Ubiquitin-like_dom"/>
</dbReference>
<dbReference type="InterPro" id="IPR029071">
    <property type="entry name" value="Ubiquitin-like_domsf"/>
</dbReference>
<keyword evidence="3" id="KW-1185">Reference proteome</keyword>
<name>A0A165ZHS0_9AGAM</name>
<dbReference type="Gene3D" id="3.10.20.90">
    <property type="entry name" value="Phosphatidylinositol 3-kinase Catalytic Subunit, Chain A, domain 1"/>
    <property type="match status" value="3"/>
</dbReference>
<dbReference type="GO" id="GO:0005654">
    <property type="term" value="C:nucleoplasm"/>
    <property type="evidence" value="ECO:0007669"/>
    <property type="project" value="TreeGrafter"/>
</dbReference>
<dbReference type="CDD" id="cd17039">
    <property type="entry name" value="Ubl_ubiquitin_like"/>
    <property type="match status" value="2"/>
</dbReference>
<protein>
    <recommendedName>
        <fullName evidence="1">Ubiquitin-like domain-containing protein</fullName>
    </recommendedName>
</protein>
<dbReference type="PROSITE" id="PS00018">
    <property type="entry name" value="EF_HAND_1"/>
    <property type="match status" value="1"/>
</dbReference>
<dbReference type="GO" id="GO:0031593">
    <property type="term" value="F:polyubiquitin modification-dependent protein binding"/>
    <property type="evidence" value="ECO:0007669"/>
    <property type="project" value="TreeGrafter"/>
</dbReference>
<dbReference type="SUPFAM" id="SSF54236">
    <property type="entry name" value="Ubiquitin-like"/>
    <property type="match status" value="3"/>
</dbReference>
<gene>
    <name evidence="2" type="ORF">FIBSPDRAFT_201693</name>
</gene>
<proteinExistence type="predicted"/>
<dbReference type="PANTHER" id="PTHR10621">
    <property type="entry name" value="UV EXCISION REPAIR PROTEIN RAD23"/>
    <property type="match status" value="1"/>
</dbReference>
<dbReference type="PROSITE" id="PS50053">
    <property type="entry name" value="UBIQUITIN_2"/>
    <property type="match status" value="2"/>
</dbReference>
<reference evidence="2 3" key="1">
    <citation type="journal article" date="2016" name="Mol. Biol. Evol.">
        <title>Comparative Genomics of Early-Diverging Mushroom-Forming Fungi Provides Insights into the Origins of Lignocellulose Decay Capabilities.</title>
        <authorList>
            <person name="Nagy L.G."/>
            <person name="Riley R."/>
            <person name="Tritt A."/>
            <person name="Adam C."/>
            <person name="Daum C."/>
            <person name="Floudas D."/>
            <person name="Sun H."/>
            <person name="Yadav J.S."/>
            <person name="Pangilinan J."/>
            <person name="Larsson K.H."/>
            <person name="Matsuura K."/>
            <person name="Barry K."/>
            <person name="Labutti K."/>
            <person name="Kuo R."/>
            <person name="Ohm R.A."/>
            <person name="Bhattacharya S.S."/>
            <person name="Shirouzu T."/>
            <person name="Yoshinaga Y."/>
            <person name="Martin F.M."/>
            <person name="Grigoriev I.V."/>
            <person name="Hibbett D.S."/>
        </authorList>
    </citation>
    <scope>NUCLEOTIDE SEQUENCE [LARGE SCALE GENOMIC DNA]</scope>
    <source>
        <strain evidence="2 3">CBS 109695</strain>
    </source>
</reference>
<evidence type="ECO:0000313" key="3">
    <source>
        <dbReference type="Proteomes" id="UP000076532"/>
    </source>
</evidence>
<dbReference type="OrthoDB" id="2332596at2759"/>
<feature type="domain" description="Ubiquitin-like" evidence="1">
    <location>
        <begin position="201"/>
        <end position="268"/>
    </location>
</feature>
<dbReference type="SMART" id="SM00213">
    <property type="entry name" value="UBQ"/>
    <property type="match status" value="2"/>
</dbReference>
<dbReference type="EMBL" id="KV417676">
    <property type="protein sequence ID" value="KZP10612.1"/>
    <property type="molecule type" value="Genomic_DNA"/>
</dbReference>
<dbReference type="GO" id="GO:0043161">
    <property type="term" value="P:proteasome-mediated ubiquitin-dependent protein catabolic process"/>
    <property type="evidence" value="ECO:0007669"/>
    <property type="project" value="TreeGrafter"/>
</dbReference>
<dbReference type="Pfam" id="PF00240">
    <property type="entry name" value="ubiquitin"/>
    <property type="match status" value="2"/>
</dbReference>
<accession>A0A165ZHS0</accession>
<dbReference type="AlphaFoldDB" id="A0A165ZHS0"/>
<feature type="domain" description="Ubiquitin-like" evidence="1">
    <location>
        <begin position="7"/>
        <end position="78"/>
    </location>
</feature>
<dbReference type="GO" id="GO:0005829">
    <property type="term" value="C:cytosol"/>
    <property type="evidence" value="ECO:0007669"/>
    <property type="project" value="TreeGrafter"/>
</dbReference>